<dbReference type="GO" id="GO:0043190">
    <property type="term" value="C:ATP-binding cassette (ABC) transporter complex"/>
    <property type="evidence" value="ECO:0007669"/>
    <property type="project" value="TreeGrafter"/>
</dbReference>
<dbReference type="InterPro" id="IPR027417">
    <property type="entry name" value="P-loop_NTPase"/>
</dbReference>
<proteinExistence type="inferred from homology"/>
<comment type="similarity">
    <text evidence="1">Belongs to the ABC transporter superfamily.</text>
</comment>
<evidence type="ECO:0000259" key="5">
    <source>
        <dbReference type="PROSITE" id="PS50893"/>
    </source>
</evidence>
<dbReference type="SMART" id="SM00382">
    <property type="entry name" value="AAA"/>
    <property type="match status" value="1"/>
</dbReference>
<dbReference type="Gene3D" id="3.40.50.300">
    <property type="entry name" value="P-loop containing nucleotide triphosphate hydrolases"/>
    <property type="match status" value="1"/>
</dbReference>
<evidence type="ECO:0000256" key="4">
    <source>
        <dbReference type="ARBA" id="ARBA00022840"/>
    </source>
</evidence>
<organism evidence="6 7">
    <name type="scientific">Ellagibacter isourolithinifaciens</name>
    <dbReference type="NCBI Taxonomy" id="2137581"/>
    <lineage>
        <taxon>Bacteria</taxon>
        <taxon>Bacillati</taxon>
        <taxon>Actinomycetota</taxon>
        <taxon>Coriobacteriia</taxon>
        <taxon>Eggerthellales</taxon>
        <taxon>Eggerthellaceae</taxon>
        <taxon>Ellagibacter</taxon>
    </lineage>
</organism>
<keyword evidence="4 6" id="KW-0067">ATP-binding</keyword>
<dbReference type="GO" id="GO:0042626">
    <property type="term" value="F:ATPase-coupled transmembrane transporter activity"/>
    <property type="evidence" value="ECO:0007669"/>
    <property type="project" value="TreeGrafter"/>
</dbReference>
<dbReference type="PANTHER" id="PTHR43553">
    <property type="entry name" value="HEAVY METAL TRANSPORTER"/>
    <property type="match status" value="1"/>
</dbReference>
<dbReference type="PROSITE" id="PS50893">
    <property type="entry name" value="ABC_TRANSPORTER_2"/>
    <property type="match status" value="1"/>
</dbReference>
<evidence type="ECO:0000313" key="7">
    <source>
        <dbReference type="Proteomes" id="UP000468668"/>
    </source>
</evidence>
<feature type="domain" description="ABC transporter" evidence="5">
    <location>
        <begin position="19"/>
        <end position="259"/>
    </location>
</feature>
<evidence type="ECO:0000256" key="3">
    <source>
        <dbReference type="ARBA" id="ARBA00022741"/>
    </source>
</evidence>
<dbReference type="SUPFAM" id="SSF52540">
    <property type="entry name" value="P-loop containing nucleoside triphosphate hydrolases"/>
    <property type="match status" value="1"/>
</dbReference>
<reference evidence="6 7" key="1">
    <citation type="submission" date="2019-09" db="EMBL/GenBank/DDBJ databases">
        <title>Whole genome shotgun sequencing (WGS) of Ellagibacter isourolithinifaciens DSM 104140(T) and Adlercreutzia muris DSM 29508(T).</title>
        <authorList>
            <person name="Stoll D.A."/>
            <person name="Danylec N."/>
            <person name="Huch M."/>
        </authorList>
    </citation>
    <scope>NUCLEOTIDE SEQUENCE [LARGE SCALE GENOMIC DNA]</scope>
    <source>
        <strain evidence="6 7">DSM 104140</strain>
    </source>
</reference>
<evidence type="ECO:0000256" key="2">
    <source>
        <dbReference type="ARBA" id="ARBA00022448"/>
    </source>
</evidence>
<dbReference type="AlphaFoldDB" id="A0A6N6NPQ8"/>
<dbReference type="PANTHER" id="PTHR43553:SF3">
    <property type="entry name" value="ABC TRANSPORTER ATP-BINDING PROTEIN MODF"/>
    <property type="match status" value="1"/>
</dbReference>
<protein>
    <submittedName>
        <fullName evidence="6">ATP-binding cassette domain-containing protein</fullName>
    </submittedName>
</protein>
<accession>A0A6N6NPQ8</accession>
<dbReference type="EMBL" id="WAJR01000006">
    <property type="protein sequence ID" value="KAB1641285.1"/>
    <property type="molecule type" value="Genomic_DNA"/>
</dbReference>
<dbReference type="InterPro" id="IPR003593">
    <property type="entry name" value="AAA+_ATPase"/>
</dbReference>
<dbReference type="InterPro" id="IPR050095">
    <property type="entry name" value="ECF_ABC_transporter_ATP-bd"/>
</dbReference>
<dbReference type="InterPro" id="IPR003439">
    <property type="entry name" value="ABC_transporter-like_ATP-bd"/>
</dbReference>
<keyword evidence="3" id="KW-0547">Nucleotide-binding</keyword>
<evidence type="ECO:0000313" key="6">
    <source>
        <dbReference type="EMBL" id="KAB1641285.1"/>
    </source>
</evidence>
<comment type="caution">
    <text evidence="6">The sequence shown here is derived from an EMBL/GenBank/DDBJ whole genome shotgun (WGS) entry which is preliminary data.</text>
</comment>
<dbReference type="Proteomes" id="UP000468668">
    <property type="component" value="Unassembled WGS sequence"/>
</dbReference>
<sequence>MADSQFEGGCEADSRPPFLCLNNAIVKRSGKTILHVGSFELAEGESMALLGPNGAGKSTFIKLITREILPLYQDEPPVLFRGNARATLEDVKKSLGIVSSTMQDQITVHMPAIEVVAGGLYGSLGVPKRVNASEDDYARCRKTMATLGVESIADRDVMTLSTGQARRVLFARALVHDPDVVVLDEPCTGLDPQGMHYVRRSMRAIAQSGRAILLVTHYAEDIIPEIERLLLIKDGSVHADGSKEELLCDEAMSSLFDVPMSVAEVTPGHYSLTSEY</sequence>
<keyword evidence="7" id="KW-1185">Reference proteome</keyword>
<dbReference type="Pfam" id="PF00005">
    <property type="entry name" value="ABC_tran"/>
    <property type="match status" value="1"/>
</dbReference>
<dbReference type="GO" id="GO:0016887">
    <property type="term" value="F:ATP hydrolysis activity"/>
    <property type="evidence" value="ECO:0007669"/>
    <property type="project" value="InterPro"/>
</dbReference>
<dbReference type="OrthoDB" id="3175865at2"/>
<name>A0A6N6NPQ8_9ACTN</name>
<keyword evidence="2" id="KW-0813">Transport</keyword>
<dbReference type="GO" id="GO:0005524">
    <property type="term" value="F:ATP binding"/>
    <property type="evidence" value="ECO:0007669"/>
    <property type="project" value="UniProtKB-KW"/>
</dbReference>
<evidence type="ECO:0000256" key="1">
    <source>
        <dbReference type="ARBA" id="ARBA00005417"/>
    </source>
</evidence>
<gene>
    <name evidence="6" type="ORF">F8C90_03745</name>
</gene>